<dbReference type="GO" id="GO:0000155">
    <property type="term" value="F:phosphorelay sensor kinase activity"/>
    <property type="evidence" value="ECO:0007669"/>
    <property type="project" value="InterPro"/>
</dbReference>
<name>A0A2S0N6K1_9HYPH</name>
<dbReference type="Pfam" id="PF02518">
    <property type="entry name" value="HATPase_c"/>
    <property type="match status" value="1"/>
</dbReference>
<dbReference type="InterPro" id="IPR038377">
    <property type="entry name" value="Na/Glc_symporter_sf"/>
</dbReference>
<dbReference type="SMART" id="SM00387">
    <property type="entry name" value="HATPase_c"/>
    <property type="match status" value="1"/>
</dbReference>
<feature type="domain" description="Histidine kinase" evidence="14">
    <location>
        <begin position="823"/>
        <end position="1035"/>
    </location>
</feature>
<dbReference type="FunFam" id="1.10.287.130:FF:000063">
    <property type="entry name" value="Hybrid sensor histidine kinase/response regulator"/>
    <property type="match status" value="1"/>
</dbReference>
<dbReference type="GO" id="GO:0022857">
    <property type="term" value="F:transmembrane transporter activity"/>
    <property type="evidence" value="ECO:0007669"/>
    <property type="project" value="InterPro"/>
</dbReference>
<evidence type="ECO:0000256" key="8">
    <source>
        <dbReference type="ARBA" id="ARBA00022777"/>
    </source>
</evidence>
<evidence type="ECO:0000256" key="13">
    <source>
        <dbReference type="SAM" id="Phobius"/>
    </source>
</evidence>
<feature type="transmembrane region" description="Helical" evidence="13">
    <location>
        <begin position="333"/>
        <end position="361"/>
    </location>
</feature>
<dbReference type="Proteomes" id="UP000237889">
    <property type="component" value="Chromosome"/>
</dbReference>
<evidence type="ECO:0000256" key="9">
    <source>
        <dbReference type="ARBA" id="ARBA00022989"/>
    </source>
</evidence>
<keyword evidence="6" id="KW-0808">Transferase</keyword>
<comment type="similarity">
    <text evidence="3">Belongs to the sodium:solute symporter (SSF) (TC 2.A.21) family.</text>
</comment>
<dbReference type="InterPro" id="IPR005467">
    <property type="entry name" value="His_kinase_dom"/>
</dbReference>
<comment type="subcellular location">
    <subcellularLocation>
        <location evidence="2">Membrane</location>
        <topology evidence="2">Multi-pass membrane protein</topology>
    </subcellularLocation>
</comment>
<dbReference type="Pfam" id="PF00072">
    <property type="entry name" value="Response_reg"/>
    <property type="match status" value="1"/>
</dbReference>
<dbReference type="EMBL" id="CP027668">
    <property type="protein sequence ID" value="AVO43637.1"/>
    <property type="molecule type" value="Genomic_DNA"/>
</dbReference>
<evidence type="ECO:0000256" key="3">
    <source>
        <dbReference type="ARBA" id="ARBA00006434"/>
    </source>
</evidence>
<organism evidence="17 18">
    <name type="scientific">Phreatobacter cathodiphilus</name>
    <dbReference type="NCBI Taxonomy" id="1868589"/>
    <lineage>
        <taxon>Bacteria</taxon>
        <taxon>Pseudomonadati</taxon>
        <taxon>Pseudomonadota</taxon>
        <taxon>Alphaproteobacteria</taxon>
        <taxon>Hyphomicrobiales</taxon>
        <taxon>Phreatobacteraceae</taxon>
        <taxon>Phreatobacter</taxon>
    </lineage>
</organism>
<dbReference type="CDD" id="cd00156">
    <property type="entry name" value="REC"/>
    <property type="match status" value="1"/>
</dbReference>
<dbReference type="EC" id="2.7.13.3" evidence="4"/>
<dbReference type="InterPro" id="IPR003594">
    <property type="entry name" value="HATPase_dom"/>
</dbReference>
<dbReference type="GO" id="GO:0005886">
    <property type="term" value="C:plasma membrane"/>
    <property type="evidence" value="ECO:0007669"/>
    <property type="project" value="TreeGrafter"/>
</dbReference>
<sequence>MSMGLVIILTAFAYLGALFVVAYWGDRRRAQEKAIRQSQTWIYPLSLAVYCTSWTFFGSVGLASRSGFDFLAIYIGPMLLFALFWPLIRRVVRIAKAQNITSIADFIGARYGKSQAVAGMVCLIVTVGTIPYVALQLKAVSSSLMTTIRPDEIVNVTQELPFFGDLALVVAVSMAVFAMLFGTRHADATEHQDGLILAVAAESIVKLVCFLAIGLYTTYVMFDGFSDLFAQARSRPDIAASVLRWPDLSTFLTMSALSFCCGILLPRMFHVGVVENHSEAEIRRASWLFPLYLVLINLFVIPIAVAGLLVFPAGSMDSDMTVVALPMSRGNELLTLAAFIGGLSAATAMVIVASVALSIMISNDVVIPSLLTLRGRLLAGEGTADDRTDLGPTILMIRRTIILAVMILAYLYYRIAGEAQLASIGLLSFAAVTQLAPAFFGGLFWRRANAGGAVAGMAGGLAVWTYTLLLPMLTTTGALPSRLVAEGPFGIVWLRPQNLFGMVDLPPLAHGVFWSLLLNLLLYAGVSLLRRASAIEVMQAKIFLPSPPSDYAPSFRLWRSAVTVEDVRATVARYLGAERTHAAFESYAMEQGLPLEGAAEADIELLRYSERLLASAIGTASSRLVLSLLLKKRSVSTTDALKLLDDANAAMQYNREVLQTALEHARQGVSVFDADGNLMVWNRPFAEVLALPAETLHIGAGFDRIVRALAVRGEFGPGDIETLVAERAERLLKADEPQIERLAKLGLFIEVRAARLPDGGIVTTYTDVTASVAAAEELERANETLERRVRERTEELTRLNAELALAKQEADEANLSKTRFLAAASHDILQPLNAARLYTTSLVERRTGGDERRLVDNVDASLEAVEEIIAALLDISRLDAGAMKPEFGSFRIDELFRQLAVEFAPIAEQKGLSLTFVPTALAIHSDRRLLRRLLQNLISNAIKYTAEGGVVIGCRRRGKKLSLEVHDSGPGIPQAKQRIIFQEFQRLEQGAKVARGLGLGLSIVERIARVLEHKLTVKSKVGRGSTFSVTVPIAPALPAVAPGPAPSPLPAAPLDGLTVLAIDNEPKILHGMEALLSGWGCRTLIADGWPATHDVLNASQVPPDVVIVDYHLDEGNGLDVVTQLRWRFGASLPAILITADRSPEVRDRAQAKSVHLLNKPVRPAALRALLAQWRVRKLAAE</sequence>
<evidence type="ECO:0000256" key="10">
    <source>
        <dbReference type="ARBA" id="ARBA00023136"/>
    </source>
</evidence>
<feature type="transmembrane region" description="Helical" evidence="13">
    <location>
        <begin position="194"/>
        <end position="219"/>
    </location>
</feature>
<dbReference type="PANTHER" id="PTHR43047:SF9">
    <property type="entry name" value="HISTIDINE KINASE"/>
    <property type="match status" value="1"/>
</dbReference>
<dbReference type="NCBIfam" id="NF041832">
    <property type="entry name" value="near_NosP_CTERM"/>
    <property type="match status" value="1"/>
</dbReference>
<feature type="transmembrane region" description="Helical" evidence="13">
    <location>
        <begin position="452"/>
        <end position="473"/>
    </location>
</feature>
<evidence type="ECO:0000256" key="11">
    <source>
        <dbReference type="PROSITE-ProRule" id="PRU00169"/>
    </source>
</evidence>
<evidence type="ECO:0000259" key="15">
    <source>
        <dbReference type="PROSITE" id="PS50110"/>
    </source>
</evidence>
<keyword evidence="18" id="KW-1185">Reference proteome</keyword>
<dbReference type="Gene3D" id="1.10.287.130">
    <property type="match status" value="1"/>
</dbReference>
<feature type="domain" description="PAS" evidence="16">
    <location>
        <begin position="654"/>
        <end position="696"/>
    </location>
</feature>
<dbReference type="Gene3D" id="1.20.1730.10">
    <property type="entry name" value="Sodium/glucose cotransporter"/>
    <property type="match status" value="1"/>
</dbReference>
<dbReference type="Pfam" id="PF00512">
    <property type="entry name" value="HisKA"/>
    <property type="match status" value="1"/>
</dbReference>
<protein>
    <recommendedName>
        <fullName evidence="4">histidine kinase</fullName>
        <ecNumber evidence="4">2.7.13.3</ecNumber>
    </recommendedName>
</protein>
<dbReference type="PANTHER" id="PTHR43047">
    <property type="entry name" value="TWO-COMPONENT HISTIDINE PROTEIN KINASE"/>
    <property type="match status" value="1"/>
</dbReference>
<evidence type="ECO:0000313" key="18">
    <source>
        <dbReference type="Proteomes" id="UP000237889"/>
    </source>
</evidence>
<feature type="coiled-coil region" evidence="12">
    <location>
        <begin position="768"/>
        <end position="816"/>
    </location>
</feature>
<dbReference type="RefSeq" id="WP_106746967.1">
    <property type="nucleotide sequence ID" value="NZ_CP027668.1"/>
</dbReference>
<dbReference type="CDD" id="cd00082">
    <property type="entry name" value="HisKA"/>
    <property type="match status" value="1"/>
</dbReference>
<dbReference type="InterPro" id="IPR003661">
    <property type="entry name" value="HisK_dim/P_dom"/>
</dbReference>
<dbReference type="InterPro" id="IPR000014">
    <property type="entry name" value="PAS"/>
</dbReference>
<evidence type="ECO:0000256" key="4">
    <source>
        <dbReference type="ARBA" id="ARBA00012438"/>
    </source>
</evidence>
<dbReference type="CDD" id="cd10322">
    <property type="entry name" value="SLC5sbd"/>
    <property type="match status" value="1"/>
</dbReference>
<dbReference type="InterPro" id="IPR035965">
    <property type="entry name" value="PAS-like_dom_sf"/>
</dbReference>
<feature type="transmembrane region" description="Helical" evidence="13">
    <location>
        <begin position="287"/>
        <end position="313"/>
    </location>
</feature>
<feature type="transmembrane region" description="Helical" evidence="13">
    <location>
        <begin position="162"/>
        <end position="182"/>
    </location>
</feature>
<feature type="transmembrane region" description="Helical" evidence="13">
    <location>
        <begin position="421"/>
        <end position="445"/>
    </location>
</feature>
<dbReference type="SUPFAM" id="SSF55785">
    <property type="entry name" value="PYP-like sensor domain (PAS domain)"/>
    <property type="match status" value="1"/>
</dbReference>
<keyword evidence="8 17" id="KW-0418">Kinase</keyword>
<feature type="transmembrane region" description="Helical" evidence="13">
    <location>
        <begin position="248"/>
        <end position="266"/>
    </location>
</feature>
<dbReference type="PROSITE" id="PS50109">
    <property type="entry name" value="HIS_KIN"/>
    <property type="match status" value="1"/>
</dbReference>
<dbReference type="SUPFAM" id="SSF52172">
    <property type="entry name" value="CheY-like"/>
    <property type="match status" value="1"/>
</dbReference>
<feature type="transmembrane region" description="Helical" evidence="13">
    <location>
        <begin position="6"/>
        <end position="24"/>
    </location>
</feature>
<keyword evidence="12" id="KW-0175">Coiled coil</keyword>
<evidence type="ECO:0000256" key="12">
    <source>
        <dbReference type="SAM" id="Coils"/>
    </source>
</evidence>
<comment type="catalytic activity">
    <reaction evidence="1">
        <text>ATP + protein L-histidine = ADP + protein N-phospho-L-histidine.</text>
        <dbReference type="EC" id="2.7.13.3"/>
    </reaction>
</comment>
<accession>A0A2S0N6K1</accession>
<evidence type="ECO:0000256" key="5">
    <source>
        <dbReference type="ARBA" id="ARBA00022553"/>
    </source>
</evidence>
<feature type="domain" description="Response regulatory" evidence="15">
    <location>
        <begin position="1058"/>
        <end position="1174"/>
    </location>
</feature>
<evidence type="ECO:0000256" key="1">
    <source>
        <dbReference type="ARBA" id="ARBA00000085"/>
    </source>
</evidence>
<dbReference type="Gene3D" id="3.30.450.20">
    <property type="entry name" value="PAS domain"/>
    <property type="match status" value="1"/>
</dbReference>
<dbReference type="InterPro" id="IPR004358">
    <property type="entry name" value="Sig_transdc_His_kin-like_C"/>
</dbReference>
<dbReference type="Gene3D" id="3.40.50.2300">
    <property type="match status" value="1"/>
</dbReference>
<dbReference type="PRINTS" id="PR00344">
    <property type="entry name" value="BCTRLSENSOR"/>
</dbReference>
<dbReference type="InterPro" id="IPR036097">
    <property type="entry name" value="HisK_dim/P_sf"/>
</dbReference>
<dbReference type="OrthoDB" id="9764438at2"/>
<reference evidence="17 18" key="1">
    <citation type="submission" date="2018-03" db="EMBL/GenBank/DDBJ databases">
        <title>Genome sequencing of Phreatobacter sp.</title>
        <authorList>
            <person name="Kim S.-J."/>
            <person name="Heo J."/>
            <person name="Kwon S.-W."/>
        </authorList>
    </citation>
    <scope>NUCLEOTIDE SEQUENCE [LARGE SCALE GENOMIC DNA]</scope>
    <source>
        <strain evidence="17 18">S-12</strain>
    </source>
</reference>
<evidence type="ECO:0000259" key="14">
    <source>
        <dbReference type="PROSITE" id="PS50109"/>
    </source>
</evidence>
<proteinExistence type="inferred from homology"/>
<dbReference type="InterPro" id="IPR036890">
    <property type="entry name" value="HATPase_C_sf"/>
</dbReference>
<dbReference type="InterPro" id="IPR011006">
    <property type="entry name" value="CheY-like_superfamily"/>
</dbReference>
<evidence type="ECO:0000256" key="2">
    <source>
        <dbReference type="ARBA" id="ARBA00004141"/>
    </source>
</evidence>
<dbReference type="SMART" id="SM00448">
    <property type="entry name" value="REC"/>
    <property type="match status" value="1"/>
</dbReference>
<feature type="transmembrane region" description="Helical" evidence="13">
    <location>
        <begin position="116"/>
        <end position="135"/>
    </location>
</feature>
<keyword evidence="5 11" id="KW-0597">Phosphoprotein</keyword>
<evidence type="ECO:0000256" key="6">
    <source>
        <dbReference type="ARBA" id="ARBA00022679"/>
    </source>
</evidence>
<feature type="transmembrane region" description="Helical" evidence="13">
    <location>
        <begin position="45"/>
        <end position="64"/>
    </location>
</feature>
<evidence type="ECO:0000256" key="7">
    <source>
        <dbReference type="ARBA" id="ARBA00022692"/>
    </source>
</evidence>
<dbReference type="SUPFAM" id="SSF55874">
    <property type="entry name" value="ATPase domain of HSP90 chaperone/DNA topoisomerase II/histidine kinase"/>
    <property type="match status" value="1"/>
</dbReference>
<dbReference type="FunFam" id="3.30.565.10:FF:000049">
    <property type="entry name" value="Two-component sensor histidine kinase"/>
    <property type="match status" value="1"/>
</dbReference>
<dbReference type="InterPro" id="IPR001789">
    <property type="entry name" value="Sig_transdc_resp-reg_receiver"/>
</dbReference>
<dbReference type="AlphaFoldDB" id="A0A2S0N6K1"/>
<keyword evidence="10 13" id="KW-0472">Membrane</keyword>
<dbReference type="PROSITE" id="PS50283">
    <property type="entry name" value="NA_SOLUT_SYMP_3"/>
    <property type="match status" value="1"/>
</dbReference>
<feature type="transmembrane region" description="Helical" evidence="13">
    <location>
        <begin position="396"/>
        <end position="415"/>
    </location>
</feature>
<dbReference type="PROSITE" id="PS50112">
    <property type="entry name" value="PAS"/>
    <property type="match status" value="1"/>
</dbReference>
<dbReference type="PROSITE" id="PS50110">
    <property type="entry name" value="RESPONSE_REGULATORY"/>
    <property type="match status" value="1"/>
</dbReference>
<keyword evidence="9 13" id="KW-1133">Transmembrane helix</keyword>
<dbReference type="Pfam" id="PF12860">
    <property type="entry name" value="PAS_7"/>
    <property type="match status" value="1"/>
</dbReference>
<keyword evidence="7 13" id="KW-0812">Transmembrane</keyword>
<gene>
    <name evidence="17" type="ORF">C6569_00245</name>
</gene>
<dbReference type="KEGG" id="phr:C6569_00245"/>
<dbReference type="GO" id="GO:0009927">
    <property type="term" value="F:histidine phosphotransfer kinase activity"/>
    <property type="evidence" value="ECO:0007669"/>
    <property type="project" value="TreeGrafter"/>
</dbReference>
<feature type="transmembrane region" description="Helical" evidence="13">
    <location>
        <begin position="70"/>
        <end position="88"/>
    </location>
</feature>
<evidence type="ECO:0000313" key="17">
    <source>
        <dbReference type="EMBL" id="AVO43637.1"/>
    </source>
</evidence>
<dbReference type="SUPFAM" id="SSF47384">
    <property type="entry name" value="Homodimeric domain of signal transducing histidine kinase"/>
    <property type="match status" value="1"/>
</dbReference>
<feature type="modified residue" description="4-aspartylphosphate" evidence="11">
    <location>
        <position position="1109"/>
    </location>
</feature>
<dbReference type="InterPro" id="IPR001734">
    <property type="entry name" value="Na/solute_symporter"/>
</dbReference>
<dbReference type="Gene3D" id="3.30.565.10">
    <property type="entry name" value="Histidine kinase-like ATPase, C-terminal domain"/>
    <property type="match status" value="1"/>
</dbReference>
<evidence type="ECO:0000259" key="16">
    <source>
        <dbReference type="PROSITE" id="PS50112"/>
    </source>
</evidence>
<dbReference type="SMART" id="SM00388">
    <property type="entry name" value="HisKA"/>
    <property type="match status" value="1"/>
</dbReference>